<proteinExistence type="predicted"/>
<evidence type="ECO:0000313" key="1">
    <source>
        <dbReference type="EMBL" id="VFJ42371.1"/>
    </source>
</evidence>
<sequence length="104" mass="12054">MDIENLTSAIREARVRITDHADEEAADDNLSYKEIYFSVMHGEVIEDYPKDKPYPSCLVLGRNFSGEPIHSVWAYNPKNSWAVLITVYRPDPLRWIGGKVRMRK</sequence>
<reference evidence="1" key="1">
    <citation type="submission" date="2019-02" db="EMBL/GenBank/DDBJ databases">
        <authorList>
            <person name="Gruber-Vodicka R. H."/>
            <person name="Seah K. B. B."/>
        </authorList>
    </citation>
    <scope>NUCLEOTIDE SEQUENCE</scope>
    <source>
        <strain evidence="1">BECK_DK47</strain>
    </source>
</reference>
<dbReference type="InterPro" id="IPR025354">
    <property type="entry name" value="DUF4258"/>
</dbReference>
<name>A0A450RT94_9GAMM</name>
<organism evidence="1">
    <name type="scientific">Candidatus Kentrum sp. DK</name>
    <dbReference type="NCBI Taxonomy" id="2126562"/>
    <lineage>
        <taxon>Bacteria</taxon>
        <taxon>Pseudomonadati</taxon>
        <taxon>Pseudomonadota</taxon>
        <taxon>Gammaproteobacteria</taxon>
        <taxon>Candidatus Kentrum</taxon>
    </lineage>
</organism>
<dbReference type="AlphaFoldDB" id="A0A450RT94"/>
<protein>
    <recommendedName>
        <fullName evidence="2">DUF4258 domain-containing protein</fullName>
    </recommendedName>
</protein>
<dbReference type="Pfam" id="PF14076">
    <property type="entry name" value="DUF4258"/>
    <property type="match status" value="1"/>
</dbReference>
<dbReference type="EMBL" id="CAADEX010000001">
    <property type="protein sequence ID" value="VFJ42371.1"/>
    <property type="molecule type" value="Genomic_DNA"/>
</dbReference>
<gene>
    <name evidence="1" type="ORF">BECKDK2373B_GA0170837_10012</name>
</gene>
<accession>A0A450RT94</accession>
<evidence type="ECO:0008006" key="2">
    <source>
        <dbReference type="Google" id="ProtNLM"/>
    </source>
</evidence>